<name>A0A6B8RC83_9BACL</name>
<reference evidence="3" key="1">
    <citation type="submission" date="2018-11" db="EMBL/GenBank/DDBJ databases">
        <title>Complete genome sequence of Paenibacillus sp. ML311-T8.</title>
        <authorList>
            <person name="Nam Y.-D."/>
            <person name="Kang J."/>
            <person name="Chung W.-H."/>
            <person name="Park Y.S."/>
        </authorList>
    </citation>
    <scope>NUCLEOTIDE SEQUENCE [LARGE SCALE GENOMIC DNA]</scope>
    <source>
        <strain evidence="3">ML311-T8</strain>
    </source>
</reference>
<evidence type="ECO:0000313" key="2">
    <source>
        <dbReference type="EMBL" id="QGQ93929.1"/>
    </source>
</evidence>
<keyword evidence="3" id="KW-1185">Reference proteome</keyword>
<protein>
    <submittedName>
        <fullName evidence="2">Conjugal transfer protein TraX</fullName>
    </submittedName>
</protein>
<organism evidence="2 3">
    <name type="scientific">Paenibacillus psychroresistens</name>
    <dbReference type="NCBI Taxonomy" id="1778678"/>
    <lineage>
        <taxon>Bacteria</taxon>
        <taxon>Bacillati</taxon>
        <taxon>Bacillota</taxon>
        <taxon>Bacilli</taxon>
        <taxon>Bacillales</taxon>
        <taxon>Paenibacillaceae</taxon>
        <taxon>Paenibacillus</taxon>
    </lineage>
</organism>
<proteinExistence type="predicted"/>
<sequence>MQFVAMLTMLSDHMGIIFFKNELIWRIIGRLAFPIYAYCIVVGYKHTRDLKKYMLRLLLIAAISQLPFMLALGIMGFNAVATLLVCIVTLYLLDKWKWLVIPVITGLAVMLEVLNFDYGLYGLILVLIFRYTKGGYMVLSHLLLNIIFVFYKGWVTEFFSIIATLFIVYAPWLYKAADNIQIPRWLWRSFYPAHLTVLGVIFLIIRES</sequence>
<dbReference type="OrthoDB" id="9781069at2"/>
<feature type="transmembrane region" description="Helical" evidence="1">
    <location>
        <begin position="23"/>
        <end position="45"/>
    </location>
</feature>
<keyword evidence="1" id="KW-1133">Transmembrane helix</keyword>
<feature type="transmembrane region" description="Helical" evidence="1">
    <location>
        <begin position="157"/>
        <end position="174"/>
    </location>
</feature>
<dbReference type="Pfam" id="PF05857">
    <property type="entry name" value="TraX"/>
    <property type="match status" value="1"/>
</dbReference>
<feature type="transmembrane region" description="Helical" evidence="1">
    <location>
        <begin position="99"/>
        <end position="127"/>
    </location>
</feature>
<dbReference type="EMBL" id="CP034235">
    <property type="protein sequence ID" value="QGQ93929.1"/>
    <property type="molecule type" value="Genomic_DNA"/>
</dbReference>
<evidence type="ECO:0000313" key="3">
    <source>
        <dbReference type="Proteomes" id="UP000426246"/>
    </source>
</evidence>
<evidence type="ECO:0000256" key="1">
    <source>
        <dbReference type="SAM" id="Phobius"/>
    </source>
</evidence>
<feature type="transmembrane region" description="Helical" evidence="1">
    <location>
        <begin position="186"/>
        <end position="205"/>
    </location>
</feature>
<dbReference type="RefSeq" id="WP_155698926.1">
    <property type="nucleotide sequence ID" value="NZ_CP034235.1"/>
</dbReference>
<keyword evidence="1" id="KW-0472">Membrane</keyword>
<dbReference type="KEGG" id="ppsc:EHS13_02920"/>
<dbReference type="AlphaFoldDB" id="A0A6B8RC83"/>
<dbReference type="Proteomes" id="UP000426246">
    <property type="component" value="Chromosome"/>
</dbReference>
<dbReference type="InterPro" id="IPR008875">
    <property type="entry name" value="TraX"/>
</dbReference>
<keyword evidence="1" id="KW-0812">Transmembrane</keyword>
<accession>A0A6B8RC83</accession>
<feature type="transmembrane region" description="Helical" evidence="1">
    <location>
        <begin position="66"/>
        <end position="93"/>
    </location>
</feature>
<gene>
    <name evidence="2" type="ORF">EHS13_02920</name>
</gene>